<feature type="domain" description="SGNH hydrolase-type esterase" evidence="2">
    <location>
        <begin position="82"/>
        <end position="221"/>
    </location>
</feature>
<dbReference type="Pfam" id="PF13472">
    <property type="entry name" value="Lipase_GDSL_2"/>
    <property type="match status" value="1"/>
</dbReference>
<name>A0A518GXU1_9BACT</name>
<accession>A0A518GXU1</accession>
<dbReference type="PANTHER" id="PTHR30383">
    <property type="entry name" value="THIOESTERASE 1/PROTEASE 1/LYSOPHOSPHOLIPASE L1"/>
    <property type="match status" value="1"/>
</dbReference>
<dbReference type="InterPro" id="IPR051532">
    <property type="entry name" value="Ester_Hydrolysis_Enzymes"/>
</dbReference>
<reference evidence="3 4" key="1">
    <citation type="submission" date="2019-02" db="EMBL/GenBank/DDBJ databases">
        <title>Deep-cultivation of Planctomycetes and their phenomic and genomic characterization uncovers novel biology.</title>
        <authorList>
            <person name="Wiegand S."/>
            <person name="Jogler M."/>
            <person name="Boedeker C."/>
            <person name="Pinto D."/>
            <person name="Vollmers J."/>
            <person name="Rivas-Marin E."/>
            <person name="Kohn T."/>
            <person name="Peeters S.H."/>
            <person name="Heuer A."/>
            <person name="Rast P."/>
            <person name="Oberbeckmann S."/>
            <person name="Bunk B."/>
            <person name="Jeske O."/>
            <person name="Meyerdierks A."/>
            <person name="Storesund J.E."/>
            <person name="Kallscheuer N."/>
            <person name="Luecker S."/>
            <person name="Lage O.M."/>
            <person name="Pohl T."/>
            <person name="Merkel B.J."/>
            <person name="Hornburger P."/>
            <person name="Mueller R.-W."/>
            <person name="Bruemmer F."/>
            <person name="Labrenz M."/>
            <person name="Spormann A.M."/>
            <person name="Op den Camp H."/>
            <person name="Overmann J."/>
            <person name="Amann R."/>
            <person name="Jetten M.S.M."/>
            <person name="Mascher T."/>
            <person name="Medema M.H."/>
            <person name="Devos D.P."/>
            <person name="Kaster A.-K."/>
            <person name="Ovreas L."/>
            <person name="Rohde M."/>
            <person name="Galperin M.Y."/>
            <person name="Jogler C."/>
        </authorList>
    </citation>
    <scope>NUCLEOTIDE SEQUENCE [LARGE SCALE GENOMIC DNA]</scope>
    <source>
        <strain evidence="3 4">ElP</strain>
    </source>
</reference>
<dbReference type="PANTHER" id="PTHR30383:SF5">
    <property type="entry name" value="SGNH HYDROLASE-TYPE ESTERASE DOMAIN-CONTAINING PROTEIN"/>
    <property type="match status" value="1"/>
</dbReference>
<feature type="chain" id="PRO_5022155862" description="SGNH hydrolase-type esterase domain-containing protein" evidence="1">
    <location>
        <begin position="30"/>
        <end position="247"/>
    </location>
</feature>
<dbReference type="InterPro" id="IPR013830">
    <property type="entry name" value="SGNH_hydro"/>
</dbReference>
<dbReference type="InterPro" id="IPR036514">
    <property type="entry name" value="SGNH_hydro_sf"/>
</dbReference>
<evidence type="ECO:0000256" key="1">
    <source>
        <dbReference type="SAM" id="SignalP"/>
    </source>
</evidence>
<gene>
    <name evidence="3" type="ORF">ElP_12870</name>
</gene>
<dbReference type="Gene3D" id="3.40.50.1110">
    <property type="entry name" value="SGNH hydrolase"/>
    <property type="match status" value="1"/>
</dbReference>
<dbReference type="AlphaFoldDB" id="A0A518GXU1"/>
<dbReference type="GO" id="GO:0004622">
    <property type="term" value="F:phosphatidylcholine lysophospholipase activity"/>
    <property type="evidence" value="ECO:0007669"/>
    <property type="project" value="TreeGrafter"/>
</dbReference>
<evidence type="ECO:0000259" key="2">
    <source>
        <dbReference type="Pfam" id="PF13472"/>
    </source>
</evidence>
<dbReference type="Proteomes" id="UP000317835">
    <property type="component" value="Chromosome"/>
</dbReference>
<proteinExistence type="predicted"/>
<dbReference type="SUPFAM" id="SSF52266">
    <property type="entry name" value="SGNH hydrolase"/>
    <property type="match status" value="1"/>
</dbReference>
<protein>
    <recommendedName>
        <fullName evidence="2">SGNH hydrolase-type esterase domain-containing protein</fullName>
    </recommendedName>
</protein>
<evidence type="ECO:0000313" key="3">
    <source>
        <dbReference type="EMBL" id="QDV33416.1"/>
    </source>
</evidence>
<dbReference type="EMBL" id="CP036426">
    <property type="protein sequence ID" value="QDV33416.1"/>
    <property type="molecule type" value="Genomic_DNA"/>
</dbReference>
<organism evidence="3 4">
    <name type="scientific">Tautonia plasticadhaerens</name>
    <dbReference type="NCBI Taxonomy" id="2527974"/>
    <lineage>
        <taxon>Bacteria</taxon>
        <taxon>Pseudomonadati</taxon>
        <taxon>Planctomycetota</taxon>
        <taxon>Planctomycetia</taxon>
        <taxon>Isosphaerales</taxon>
        <taxon>Isosphaeraceae</taxon>
        <taxon>Tautonia</taxon>
    </lineage>
</organism>
<feature type="signal peptide" evidence="1">
    <location>
        <begin position="1"/>
        <end position="29"/>
    </location>
</feature>
<evidence type="ECO:0000313" key="4">
    <source>
        <dbReference type="Proteomes" id="UP000317835"/>
    </source>
</evidence>
<keyword evidence="4" id="KW-1185">Reference proteome</keyword>
<dbReference type="KEGG" id="tpla:ElP_12870"/>
<sequence precursor="true">MPPAREPARPRRSFLVAGCSLGIASVALAVADPGDPDPMRFSDEIRAFEEADESSPPAPGQVLFVGSSSIRRWDLSGSFTRLDALNRGFGGSQLSDVLHFADRVIGPYRPRAIVLYAGDNDIKGGKTAERVREDVLRLARRIRELAPDALVHFLAIKPSPSRAEFWPEMRRANALIEQASRSDDRLNYVDVATPMLGPDGEMRPELYVEDRLHLSGEGYDLWADVLAPHLRKPGPPGNEPRPASTGG</sequence>
<keyword evidence="1" id="KW-0732">Signal</keyword>